<evidence type="ECO:0000256" key="2">
    <source>
        <dbReference type="ARBA" id="ARBA00022723"/>
    </source>
</evidence>
<accession>I4CAE9</accession>
<organism evidence="6 7">
    <name type="scientific">Desulfomonile tiedjei (strain ATCC 49306 / DSM 6799 / DCB-1)</name>
    <dbReference type="NCBI Taxonomy" id="706587"/>
    <lineage>
        <taxon>Bacteria</taxon>
        <taxon>Pseudomonadati</taxon>
        <taxon>Thermodesulfobacteriota</taxon>
        <taxon>Desulfomonilia</taxon>
        <taxon>Desulfomonilales</taxon>
        <taxon>Desulfomonilaceae</taxon>
        <taxon>Desulfomonile</taxon>
    </lineage>
</organism>
<dbReference type="EMBL" id="CP003360">
    <property type="protein sequence ID" value="AFM26540.1"/>
    <property type="molecule type" value="Genomic_DNA"/>
</dbReference>
<sequence>MLIETYNLDITVSNHSAEEFEYEAIAHLPVDITQALPYLNATLRNGEYLPHVPAFSWKKDDHKIGFWPDKIAVDHLESREQAEAVVRQLVDMVNDTWERRGEIEPDSTSRENLQPLELYRLLPKTNCKICGESSCFSFALKLAAGQVQIRQCTPLHTESEHEEKKTQLETLLAAKRTLL</sequence>
<dbReference type="Pfam" id="PF04060">
    <property type="entry name" value="FeS"/>
    <property type="match status" value="1"/>
</dbReference>
<dbReference type="eggNOG" id="COG4871">
    <property type="taxonomic scope" value="Bacteria"/>
</dbReference>
<dbReference type="AlphaFoldDB" id="I4CAE9"/>
<keyword evidence="1" id="KW-0004">4Fe-4S</keyword>
<keyword evidence="4" id="KW-0411">Iron-sulfur</keyword>
<feature type="domain" description="4Fe-4S" evidence="5">
    <location>
        <begin position="110"/>
        <end position="169"/>
    </location>
</feature>
<dbReference type="PANTHER" id="PTHR36214">
    <property type="match status" value="1"/>
</dbReference>
<evidence type="ECO:0000313" key="7">
    <source>
        <dbReference type="Proteomes" id="UP000006055"/>
    </source>
</evidence>
<evidence type="ECO:0000259" key="5">
    <source>
        <dbReference type="PROSITE" id="PS51656"/>
    </source>
</evidence>
<dbReference type="KEGG" id="dti:Desti_3898"/>
<dbReference type="PROSITE" id="PS51656">
    <property type="entry name" value="4FE4S"/>
    <property type="match status" value="1"/>
</dbReference>
<evidence type="ECO:0000313" key="6">
    <source>
        <dbReference type="EMBL" id="AFM26540.1"/>
    </source>
</evidence>
<keyword evidence="3" id="KW-0408">Iron</keyword>
<proteinExistence type="predicted"/>
<dbReference type="GO" id="GO:0051539">
    <property type="term" value="F:4 iron, 4 sulfur cluster binding"/>
    <property type="evidence" value="ECO:0007669"/>
    <property type="project" value="UniProtKB-KW"/>
</dbReference>
<keyword evidence="7" id="KW-1185">Reference proteome</keyword>
<evidence type="ECO:0000256" key="1">
    <source>
        <dbReference type="ARBA" id="ARBA00022485"/>
    </source>
</evidence>
<dbReference type="OrthoDB" id="9793312at2"/>
<evidence type="ECO:0000256" key="3">
    <source>
        <dbReference type="ARBA" id="ARBA00023004"/>
    </source>
</evidence>
<gene>
    <name evidence="6" type="ordered locus">Desti_3898</name>
</gene>
<evidence type="ECO:0000256" key="4">
    <source>
        <dbReference type="ARBA" id="ARBA00023014"/>
    </source>
</evidence>
<dbReference type="Proteomes" id="UP000006055">
    <property type="component" value="Chromosome"/>
</dbReference>
<dbReference type="STRING" id="706587.Desti_3898"/>
<dbReference type="InterPro" id="IPR051069">
    <property type="entry name" value="ACDS_complex_subunit"/>
</dbReference>
<dbReference type="Gene3D" id="1.10.15.40">
    <property type="entry name" value="Electron transport complex subunit B, putative Fe-S cluster"/>
    <property type="match status" value="1"/>
</dbReference>
<dbReference type="RefSeq" id="WP_014811666.1">
    <property type="nucleotide sequence ID" value="NC_018025.1"/>
</dbReference>
<keyword evidence="2" id="KW-0479">Metal-binding</keyword>
<dbReference type="GO" id="GO:0046872">
    <property type="term" value="F:metal ion binding"/>
    <property type="evidence" value="ECO:0007669"/>
    <property type="project" value="UniProtKB-KW"/>
</dbReference>
<dbReference type="InterPro" id="IPR007202">
    <property type="entry name" value="4Fe-4S_dom"/>
</dbReference>
<name>I4CAE9_DESTA</name>
<reference evidence="7" key="1">
    <citation type="submission" date="2012-06" db="EMBL/GenBank/DDBJ databases">
        <title>Complete sequence of chromosome of Desulfomonile tiedjei DSM 6799.</title>
        <authorList>
            <person name="Lucas S."/>
            <person name="Copeland A."/>
            <person name="Lapidus A."/>
            <person name="Glavina del Rio T."/>
            <person name="Dalin E."/>
            <person name="Tice H."/>
            <person name="Bruce D."/>
            <person name="Goodwin L."/>
            <person name="Pitluck S."/>
            <person name="Peters L."/>
            <person name="Ovchinnikova G."/>
            <person name="Zeytun A."/>
            <person name="Lu M."/>
            <person name="Kyrpides N."/>
            <person name="Mavromatis K."/>
            <person name="Ivanova N."/>
            <person name="Brettin T."/>
            <person name="Detter J.C."/>
            <person name="Han C."/>
            <person name="Larimer F."/>
            <person name="Land M."/>
            <person name="Hauser L."/>
            <person name="Markowitz V."/>
            <person name="Cheng J.-F."/>
            <person name="Hugenholtz P."/>
            <person name="Woyke T."/>
            <person name="Wu D."/>
            <person name="Spring S."/>
            <person name="Schroeder M."/>
            <person name="Brambilla E."/>
            <person name="Klenk H.-P."/>
            <person name="Eisen J.A."/>
        </authorList>
    </citation>
    <scope>NUCLEOTIDE SEQUENCE [LARGE SCALE GENOMIC DNA]</scope>
    <source>
        <strain evidence="7">ATCC 49306 / DSM 6799 / DCB-1</strain>
    </source>
</reference>
<dbReference type="HOGENOM" id="CLU_127723_0_0_7"/>
<protein>
    <recommendedName>
        <fullName evidence="5">4Fe-4S domain-containing protein</fullName>
    </recommendedName>
</protein>
<dbReference type="PANTHER" id="PTHR36214:SF3">
    <property type="entry name" value="ACETYL-COA DECARBONYLASE_SYNTHASE COMPLEX SUBUNIT GAMMA"/>
    <property type="match status" value="1"/>
</dbReference>